<reference evidence="2 3" key="1">
    <citation type="submission" date="2020-08" db="EMBL/GenBank/DDBJ databases">
        <title>Genomic Encyclopedia of Type Strains, Phase IV (KMG-IV): sequencing the most valuable type-strain genomes for metagenomic binning, comparative biology and taxonomic classification.</title>
        <authorList>
            <person name="Goeker M."/>
        </authorList>
    </citation>
    <scope>NUCLEOTIDE SEQUENCE [LARGE SCALE GENOMIC DNA]</scope>
    <source>
        <strain evidence="2 3">DSM 45385</strain>
    </source>
</reference>
<comment type="caution">
    <text evidence="2">The sequence shown here is derived from an EMBL/GenBank/DDBJ whole genome shotgun (WGS) entry which is preliminary data.</text>
</comment>
<evidence type="ECO:0000313" key="3">
    <source>
        <dbReference type="Proteomes" id="UP000568380"/>
    </source>
</evidence>
<protein>
    <recommendedName>
        <fullName evidence="1">DUF4314 domain-containing protein</fullName>
    </recommendedName>
</protein>
<sequence>MMELADFVPGDRVEFIATTDPYSRLQPGDRGNVIRVDPMGGVAVRWDSGAVLGMLPDQGDEIRRIGGRADV</sequence>
<dbReference type="InterPro" id="IPR025463">
    <property type="entry name" value="DUF4314"/>
</dbReference>
<dbReference type="Proteomes" id="UP000568380">
    <property type="component" value="Unassembled WGS sequence"/>
</dbReference>
<dbReference type="AlphaFoldDB" id="A0A7W8EJ75"/>
<accession>A0A7W8EJ75</accession>
<evidence type="ECO:0000259" key="1">
    <source>
        <dbReference type="Pfam" id="PF14192"/>
    </source>
</evidence>
<evidence type="ECO:0000313" key="2">
    <source>
        <dbReference type="EMBL" id="MBB5081293.1"/>
    </source>
</evidence>
<feature type="domain" description="DUF4314" evidence="1">
    <location>
        <begin position="6"/>
        <end position="64"/>
    </location>
</feature>
<name>A0A7W8EJ75_9ACTN</name>
<dbReference type="Pfam" id="PF14192">
    <property type="entry name" value="DUF4314"/>
    <property type="match status" value="1"/>
</dbReference>
<keyword evidence="3" id="KW-1185">Reference proteome</keyword>
<organism evidence="2 3">
    <name type="scientific">Nonomuraea endophytica</name>
    <dbReference type="NCBI Taxonomy" id="714136"/>
    <lineage>
        <taxon>Bacteria</taxon>
        <taxon>Bacillati</taxon>
        <taxon>Actinomycetota</taxon>
        <taxon>Actinomycetes</taxon>
        <taxon>Streptosporangiales</taxon>
        <taxon>Streptosporangiaceae</taxon>
        <taxon>Nonomuraea</taxon>
    </lineage>
</organism>
<gene>
    <name evidence="2" type="ORF">HNR40_006788</name>
</gene>
<proteinExistence type="predicted"/>
<dbReference type="EMBL" id="JACHIN010000010">
    <property type="protein sequence ID" value="MBB5081293.1"/>
    <property type="molecule type" value="Genomic_DNA"/>
</dbReference>